<keyword evidence="3" id="KW-1003">Cell membrane</keyword>
<dbReference type="STRING" id="1220578.FPE01S_04_03870"/>
<dbReference type="Gene3D" id="1.10.287.1260">
    <property type="match status" value="1"/>
</dbReference>
<name>A0A0E9N5Q0_9BACT</name>
<feature type="transmembrane region" description="Helical" evidence="7">
    <location>
        <begin position="445"/>
        <end position="467"/>
    </location>
</feature>
<evidence type="ECO:0000256" key="4">
    <source>
        <dbReference type="ARBA" id="ARBA00022692"/>
    </source>
</evidence>
<feature type="transmembrane region" description="Helical" evidence="7">
    <location>
        <begin position="479"/>
        <end position="502"/>
    </location>
</feature>
<evidence type="ECO:0000313" key="9">
    <source>
        <dbReference type="EMBL" id="GAO45144.1"/>
    </source>
</evidence>
<dbReference type="PANTHER" id="PTHR30347">
    <property type="entry name" value="POTASSIUM CHANNEL RELATED"/>
    <property type="match status" value="1"/>
</dbReference>
<protein>
    <submittedName>
        <fullName evidence="9">MscS family protein</fullName>
    </submittedName>
</protein>
<evidence type="ECO:0000256" key="1">
    <source>
        <dbReference type="ARBA" id="ARBA00004651"/>
    </source>
</evidence>
<feature type="domain" description="Mechanosensitive ion channel MscS" evidence="8">
    <location>
        <begin position="657"/>
        <end position="723"/>
    </location>
</feature>
<keyword evidence="4 7" id="KW-0812">Transmembrane</keyword>
<evidence type="ECO:0000313" key="10">
    <source>
        <dbReference type="Proteomes" id="UP000033121"/>
    </source>
</evidence>
<feature type="transmembrane region" description="Helical" evidence="7">
    <location>
        <begin position="642"/>
        <end position="670"/>
    </location>
</feature>
<organism evidence="9 10">
    <name type="scientific">Flavihumibacter petaseus NBRC 106054</name>
    <dbReference type="NCBI Taxonomy" id="1220578"/>
    <lineage>
        <taxon>Bacteria</taxon>
        <taxon>Pseudomonadati</taxon>
        <taxon>Bacteroidota</taxon>
        <taxon>Chitinophagia</taxon>
        <taxon>Chitinophagales</taxon>
        <taxon>Chitinophagaceae</taxon>
        <taxon>Flavihumibacter</taxon>
    </lineage>
</organism>
<feature type="transmembrane region" description="Helical" evidence="7">
    <location>
        <begin position="299"/>
        <end position="316"/>
    </location>
</feature>
<dbReference type="GO" id="GO:0008381">
    <property type="term" value="F:mechanosensitive monoatomic ion channel activity"/>
    <property type="evidence" value="ECO:0007669"/>
    <property type="project" value="UniProtKB-ARBA"/>
</dbReference>
<keyword evidence="6 7" id="KW-0472">Membrane</keyword>
<dbReference type="SUPFAM" id="SSF50182">
    <property type="entry name" value="Sm-like ribonucleoproteins"/>
    <property type="match status" value="1"/>
</dbReference>
<dbReference type="EMBL" id="BBWV01000004">
    <property type="protein sequence ID" value="GAO45144.1"/>
    <property type="molecule type" value="Genomic_DNA"/>
</dbReference>
<dbReference type="SUPFAM" id="SSF82861">
    <property type="entry name" value="Mechanosensitive channel protein MscS (YggB), transmembrane region"/>
    <property type="match status" value="1"/>
</dbReference>
<dbReference type="Proteomes" id="UP000033121">
    <property type="component" value="Unassembled WGS sequence"/>
</dbReference>
<comment type="subcellular location">
    <subcellularLocation>
        <location evidence="1">Cell membrane</location>
        <topology evidence="1">Multi-pass membrane protein</topology>
    </subcellularLocation>
</comment>
<evidence type="ECO:0000256" key="2">
    <source>
        <dbReference type="ARBA" id="ARBA00008017"/>
    </source>
</evidence>
<dbReference type="OrthoDB" id="9809206at2"/>
<reference evidence="9 10" key="1">
    <citation type="submission" date="2015-04" db="EMBL/GenBank/DDBJ databases">
        <title>Whole genome shotgun sequence of Flavihumibacter petaseus NBRC 106054.</title>
        <authorList>
            <person name="Miyazawa S."/>
            <person name="Hosoyama A."/>
            <person name="Hashimoto M."/>
            <person name="Noguchi M."/>
            <person name="Tsuchikane K."/>
            <person name="Ohji S."/>
            <person name="Yamazoe A."/>
            <person name="Ichikawa N."/>
            <person name="Kimura A."/>
            <person name="Fujita N."/>
        </authorList>
    </citation>
    <scope>NUCLEOTIDE SEQUENCE [LARGE SCALE GENOMIC DNA]</scope>
    <source>
        <strain evidence="9 10">NBRC 106054</strain>
    </source>
</reference>
<feature type="transmembrane region" description="Helical" evidence="7">
    <location>
        <begin position="530"/>
        <end position="549"/>
    </location>
</feature>
<comment type="similarity">
    <text evidence="2">Belongs to the MscS (TC 1.A.23) family.</text>
</comment>
<feature type="transmembrane region" description="Helical" evidence="7">
    <location>
        <begin position="416"/>
        <end position="433"/>
    </location>
</feature>
<gene>
    <name evidence="9" type="ORF">FPE01S_04_03870</name>
</gene>
<comment type="caution">
    <text evidence="9">The sequence shown here is derived from an EMBL/GenBank/DDBJ whole genome shotgun (WGS) entry which is preliminary data.</text>
</comment>
<dbReference type="GO" id="GO:0005886">
    <property type="term" value="C:plasma membrane"/>
    <property type="evidence" value="ECO:0007669"/>
    <property type="project" value="UniProtKB-SubCell"/>
</dbReference>
<sequence length="814" mass="92055">MKYGILSIILTVLCLHHFDLRAQDSAGRRTGRRFFSDSTFQARDSTGRFRDTTGRGSDTARRGRGFASLFADSAKLGTSDYQAAIERAFATLTMIQEESVLGDDISRIEVRLADADSSLSILKDNISNNGSFLNLRNLELYRTLLYDMREKTDEQKVRLDSADVDLGRLRSSMRVMIEDTVLRELYRDTVIRKSFSPQLKEMRTTWRAGTKQLKESLATINLLQTHNSKNAIVIASLIHKVDDLLNNSLSRIFTPERNYIWNFRSNKELKNMRAAYRTIYDGERKATRYYFKNALNSRLLLLLIGLIFLIWTFRNLRSLKKAGRMDILEDLSVRYLYPYYIASSLVVTFVLAPLFDLHAPAVYIESMEFFLILALTYLAWKQHPRRLFYYWLVIVFLFIAFSFTHHTVLPGIVQRFWLICLNVLSITFGYLFLRQMQKQLPFSGFLRFVILLHNVMNALAILCNVTGRLSLAQILGNAAIFSFTQAVGLAIFGKICIESILLQIEGSRARQGIKTKYSPQAVLDGFKNPLLLLVVILWLIVFFTNLNLFTAISEGFTNVMRTTRQIGNAAFTIGGVLLFFGIIWIAHLLQKYVGYFFGDTGDEEVQNKRQRSRMLIARLIVLCIGYLLAVAASGLPVDKITIVLGALGVGIGLGLQNIVSNFVSGIILIFDRPLQIGDSIEIGSKAGKVREIGLRSSTLLTSDGAEVIIPNGDILSQQITNWTLSNSQQRIAISVKMKGEVNIEQTTRTITETILGSEYHAEGTQPQILFKALGRDSLELKLSFWCDNVFRADEAASEVVEKLHAMLPDAEITR</sequence>
<evidence type="ECO:0000256" key="3">
    <source>
        <dbReference type="ARBA" id="ARBA00022475"/>
    </source>
</evidence>
<evidence type="ECO:0000259" key="8">
    <source>
        <dbReference type="Pfam" id="PF00924"/>
    </source>
</evidence>
<feature type="transmembrane region" description="Helical" evidence="7">
    <location>
        <begin position="615"/>
        <end position="636"/>
    </location>
</feature>
<proteinExistence type="inferred from homology"/>
<evidence type="ECO:0000256" key="7">
    <source>
        <dbReference type="SAM" id="Phobius"/>
    </source>
</evidence>
<keyword evidence="5 7" id="KW-1133">Transmembrane helix</keyword>
<dbReference type="Gene3D" id="2.30.30.60">
    <property type="match status" value="1"/>
</dbReference>
<dbReference type="InterPro" id="IPR006685">
    <property type="entry name" value="MscS_channel_2nd"/>
</dbReference>
<evidence type="ECO:0000256" key="5">
    <source>
        <dbReference type="ARBA" id="ARBA00022989"/>
    </source>
</evidence>
<feature type="transmembrane region" description="Helical" evidence="7">
    <location>
        <begin position="387"/>
        <end position="404"/>
    </location>
</feature>
<feature type="transmembrane region" description="Helical" evidence="7">
    <location>
        <begin position="361"/>
        <end position="380"/>
    </location>
</feature>
<dbReference type="InterPro" id="IPR011014">
    <property type="entry name" value="MscS_channel_TM-2"/>
</dbReference>
<keyword evidence="10" id="KW-1185">Reference proteome</keyword>
<dbReference type="InterPro" id="IPR052702">
    <property type="entry name" value="MscS-like_channel"/>
</dbReference>
<dbReference type="Pfam" id="PF00924">
    <property type="entry name" value="MS_channel_2nd"/>
    <property type="match status" value="1"/>
</dbReference>
<accession>A0A0E9N5Q0</accession>
<dbReference type="Gene3D" id="3.30.70.100">
    <property type="match status" value="1"/>
</dbReference>
<dbReference type="InterPro" id="IPR023408">
    <property type="entry name" value="MscS_beta-dom_sf"/>
</dbReference>
<dbReference type="InterPro" id="IPR010920">
    <property type="entry name" value="LSM_dom_sf"/>
</dbReference>
<dbReference type="AlphaFoldDB" id="A0A0E9N5Q0"/>
<dbReference type="RefSeq" id="WP_052956078.1">
    <property type="nucleotide sequence ID" value="NZ_BBWV01000004.1"/>
</dbReference>
<feature type="transmembrane region" description="Helical" evidence="7">
    <location>
        <begin position="337"/>
        <end position="355"/>
    </location>
</feature>
<dbReference type="PANTHER" id="PTHR30347:SF1">
    <property type="entry name" value="MECHANOSENSITIVE CHANNEL MSCK"/>
    <property type="match status" value="1"/>
</dbReference>
<feature type="transmembrane region" description="Helical" evidence="7">
    <location>
        <begin position="569"/>
        <end position="589"/>
    </location>
</feature>
<dbReference type="SUPFAM" id="SSF82689">
    <property type="entry name" value="Mechanosensitive channel protein MscS (YggB), C-terminal domain"/>
    <property type="match status" value="1"/>
</dbReference>
<evidence type="ECO:0000256" key="6">
    <source>
        <dbReference type="ARBA" id="ARBA00023136"/>
    </source>
</evidence>
<dbReference type="InterPro" id="IPR011066">
    <property type="entry name" value="MscS_channel_C_sf"/>
</dbReference>